<dbReference type="Proteomes" id="UP000275394">
    <property type="component" value="Unassembled WGS sequence"/>
</dbReference>
<evidence type="ECO:0000313" key="1">
    <source>
        <dbReference type="EMBL" id="ROS05670.1"/>
    </source>
</evidence>
<dbReference type="AlphaFoldDB" id="A0A3N2E0N5"/>
<organism evidence="1 2">
    <name type="scientific">Sinobacterium caligoides</name>
    <dbReference type="NCBI Taxonomy" id="933926"/>
    <lineage>
        <taxon>Bacteria</taxon>
        <taxon>Pseudomonadati</taxon>
        <taxon>Pseudomonadota</taxon>
        <taxon>Gammaproteobacteria</taxon>
        <taxon>Cellvibrionales</taxon>
        <taxon>Spongiibacteraceae</taxon>
        <taxon>Sinobacterium</taxon>
    </lineage>
</organism>
<dbReference type="Pfam" id="PF10109">
    <property type="entry name" value="Phage_TAC_7"/>
    <property type="match status" value="1"/>
</dbReference>
<dbReference type="RefSeq" id="WP_123711562.1">
    <property type="nucleotide sequence ID" value="NZ_RKHR01000003.1"/>
</dbReference>
<name>A0A3N2E0N5_9GAMM</name>
<protein>
    <submittedName>
        <fullName evidence="1">Tail assembly chaperone E/41/14-like protein</fullName>
    </submittedName>
</protein>
<dbReference type="InterPro" id="IPR019289">
    <property type="entry name" value="Phage_tail_E/E"/>
</dbReference>
<gene>
    <name evidence="1" type="ORF">EDC56_1216</name>
</gene>
<reference evidence="1 2" key="1">
    <citation type="submission" date="2018-11" db="EMBL/GenBank/DDBJ databases">
        <title>Genomic Encyclopedia of Type Strains, Phase IV (KMG-IV): sequencing the most valuable type-strain genomes for metagenomic binning, comparative biology and taxonomic classification.</title>
        <authorList>
            <person name="Goeker M."/>
        </authorList>
    </citation>
    <scope>NUCLEOTIDE SEQUENCE [LARGE SCALE GENOMIC DNA]</scope>
    <source>
        <strain evidence="1 2">DSM 100316</strain>
    </source>
</reference>
<accession>A0A3N2E0N5</accession>
<comment type="caution">
    <text evidence="1">The sequence shown here is derived from an EMBL/GenBank/DDBJ whole genome shotgun (WGS) entry which is preliminary data.</text>
</comment>
<dbReference type="OrthoDB" id="7870527at2"/>
<evidence type="ECO:0000313" key="2">
    <source>
        <dbReference type="Proteomes" id="UP000275394"/>
    </source>
</evidence>
<sequence>MSTDVNITLSYPITCHGEVITELHMRRPTVRDRLISERSQGTEMEKELRLLANLCELAPEYAEDLDMVDYLKLQEALSDFLS</sequence>
<dbReference type="EMBL" id="RKHR01000003">
    <property type="protein sequence ID" value="ROS05670.1"/>
    <property type="molecule type" value="Genomic_DNA"/>
</dbReference>
<proteinExistence type="predicted"/>
<keyword evidence="2" id="KW-1185">Reference proteome</keyword>